<dbReference type="InterPro" id="IPR001387">
    <property type="entry name" value="Cro/C1-type_HTH"/>
</dbReference>
<evidence type="ECO:0000259" key="1">
    <source>
        <dbReference type="Pfam" id="PF01381"/>
    </source>
</evidence>
<dbReference type="RefSeq" id="WP_230097207.1">
    <property type="nucleotide sequence ID" value="NZ_CAKKNS010000007.1"/>
</dbReference>
<accession>A0ABM8Z8K1</accession>
<dbReference type="Gene3D" id="1.10.260.40">
    <property type="entry name" value="lambda repressor-like DNA-binding domains"/>
    <property type="match status" value="1"/>
</dbReference>
<dbReference type="Pfam" id="PF01381">
    <property type="entry name" value="HTH_3"/>
    <property type="match status" value="1"/>
</dbReference>
<comment type="caution">
    <text evidence="2">The sequence shown here is derived from an EMBL/GenBank/DDBJ whole genome shotgun (WGS) entry which is preliminary data.</text>
</comment>
<name>A0ABM8Z8K1_9LACO</name>
<gene>
    <name evidence="2" type="ORF">WFA24289_01504</name>
</gene>
<organism evidence="2 3">
    <name type="scientific">Periweissella fabaria</name>
    <dbReference type="NCBI Taxonomy" id="546157"/>
    <lineage>
        <taxon>Bacteria</taxon>
        <taxon>Bacillati</taxon>
        <taxon>Bacillota</taxon>
        <taxon>Bacilli</taxon>
        <taxon>Lactobacillales</taxon>
        <taxon>Lactobacillaceae</taxon>
        <taxon>Periweissella</taxon>
    </lineage>
</organism>
<dbReference type="SUPFAM" id="SSF47413">
    <property type="entry name" value="lambda repressor-like DNA-binding domains"/>
    <property type="match status" value="1"/>
</dbReference>
<protein>
    <recommendedName>
        <fullName evidence="1">HTH cro/C1-type domain-containing protein</fullName>
    </recommendedName>
</protein>
<dbReference type="InterPro" id="IPR010982">
    <property type="entry name" value="Lambda_DNA-bd_dom_sf"/>
</dbReference>
<sequence length="63" mass="7246">MQLSSTTVIAVKRLRGELNISVLELSRQTGISRWTLDKLFNGKTNNVRPTTYEKLNNWLAKQI</sequence>
<dbReference type="EMBL" id="CAKKNS010000007">
    <property type="protein sequence ID" value="CAH0417175.1"/>
    <property type="molecule type" value="Genomic_DNA"/>
</dbReference>
<evidence type="ECO:0000313" key="2">
    <source>
        <dbReference type="EMBL" id="CAH0417175.1"/>
    </source>
</evidence>
<evidence type="ECO:0000313" key="3">
    <source>
        <dbReference type="Proteomes" id="UP000789707"/>
    </source>
</evidence>
<dbReference type="Proteomes" id="UP000789707">
    <property type="component" value="Unassembled WGS sequence"/>
</dbReference>
<reference evidence="2 3" key="1">
    <citation type="submission" date="2021-11" db="EMBL/GenBank/DDBJ databases">
        <authorList>
            <person name="Depoorter E."/>
        </authorList>
    </citation>
    <scope>NUCLEOTIDE SEQUENCE [LARGE SCALE GENOMIC DNA]</scope>
    <source>
        <strain evidence="2 3">LMG 24289</strain>
    </source>
</reference>
<feature type="domain" description="HTH cro/C1-type" evidence="1">
    <location>
        <begin position="11"/>
        <end position="55"/>
    </location>
</feature>
<dbReference type="CDD" id="cd00093">
    <property type="entry name" value="HTH_XRE"/>
    <property type="match status" value="1"/>
</dbReference>
<proteinExistence type="predicted"/>
<keyword evidence="3" id="KW-1185">Reference proteome</keyword>